<reference evidence="2" key="1">
    <citation type="submission" date="2024-06" db="EMBL/GenBank/DDBJ databases">
        <authorList>
            <person name="Sun Y."/>
        </authorList>
    </citation>
    <scope>NUCLEOTIDE SEQUENCE</scope>
    <source>
        <strain evidence="2">IGA1.0</strain>
    </source>
</reference>
<dbReference type="REBASE" id="838804">
    <property type="entry name" value="RspIGA10ORF9050P"/>
</dbReference>
<name>A0AAU7QGE6_9GAMM</name>
<keyword evidence="2" id="KW-0378">Hydrolase</keyword>
<feature type="domain" description="Restriction endonuclease type I HsdR N-terminal" evidence="1">
    <location>
        <begin position="13"/>
        <end position="213"/>
    </location>
</feature>
<keyword evidence="2" id="KW-0540">Nuclease</keyword>
<gene>
    <name evidence="2" type="ORF">ABNK63_09010</name>
</gene>
<organism evidence="2">
    <name type="scientific">Rhodanobacter sp. IGA1.0</name>
    <dbReference type="NCBI Taxonomy" id="3158582"/>
    <lineage>
        <taxon>Bacteria</taxon>
        <taxon>Pseudomonadati</taxon>
        <taxon>Pseudomonadota</taxon>
        <taxon>Gammaproteobacteria</taxon>
        <taxon>Lysobacterales</taxon>
        <taxon>Rhodanobacteraceae</taxon>
        <taxon>Rhodanobacter</taxon>
    </lineage>
</organism>
<dbReference type="GO" id="GO:0009307">
    <property type="term" value="P:DNA restriction-modification system"/>
    <property type="evidence" value="ECO:0007669"/>
    <property type="project" value="UniProtKB-KW"/>
</dbReference>
<proteinExistence type="predicted"/>
<evidence type="ECO:0000313" key="2">
    <source>
        <dbReference type="EMBL" id="XBS88561.1"/>
    </source>
</evidence>
<dbReference type="EMBL" id="CP157948">
    <property type="protein sequence ID" value="XBS88561.1"/>
    <property type="molecule type" value="Genomic_DNA"/>
</dbReference>
<dbReference type="GO" id="GO:0009035">
    <property type="term" value="F:type I site-specific deoxyribonuclease activity"/>
    <property type="evidence" value="ECO:0007669"/>
    <property type="project" value="UniProtKB-EC"/>
</dbReference>
<sequence length="309" mass="34612">MNLHQEHHFEREICEHLAAHGWLYAEGDAANYDRKYALYLPDLLAWIEATQPDSWQRLGKTHGPEMAGRIAERVRKNLDERGTLEVLRRGVEMLGLKEPLSLVQFKPALAINPAIQQRYAANRLRVVRQVRHSPNQPNDALDLVLFVNGIAVATAELKSDFTQSVGDAVDQYRFDRQPQPKGGLAEPILGFPGGALVHFAVSQAEVMMTTRLAGPATRFLPFNRGNHGAAGNVPNPDGFATAYLWEEVWARDSWLEILGRYLIGRRDDKKKLAGVIFPRYHQLDATRKLVADVLAQGAGQRYLIQHSAG</sequence>
<protein>
    <submittedName>
        <fullName evidence="2">Type I restriction endonuclease</fullName>
    </submittedName>
</protein>
<dbReference type="Gene3D" id="3.90.1570.50">
    <property type="match status" value="1"/>
</dbReference>
<accession>A0AAU7QGE6</accession>
<dbReference type="PANTHER" id="PTHR42927">
    <property type="entry name" value="HELICASE SUPERFAMILY 1 AND 2 DOMAIN-CONTAINING PROTEIN"/>
    <property type="match status" value="1"/>
</dbReference>
<dbReference type="RefSeq" id="WP_350015431.1">
    <property type="nucleotide sequence ID" value="NZ_CP157948.1"/>
</dbReference>
<evidence type="ECO:0000259" key="1">
    <source>
        <dbReference type="Pfam" id="PF04313"/>
    </source>
</evidence>
<dbReference type="GO" id="GO:0005524">
    <property type="term" value="F:ATP binding"/>
    <property type="evidence" value="ECO:0007669"/>
    <property type="project" value="UniProtKB-KW"/>
</dbReference>
<dbReference type="InterPro" id="IPR007409">
    <property type="entry name" value="Restrct_endonuc_type1_HsdR_N"/>
</dbReference>
<dbReference type="PANTHER" id="PTHR42927:SF1">
    <property type="entry name" value="HELICASE SUPERFAMILY 1 AND 2 DOMAIN-CONTAINING PROTEIN"/>
    <property type="match status" value="1"/>
</dbReference>
<dbReference type="GO" id="GO:0003677">
    <property type="term" value="F:DNA binding"/>
    <property type="evidence" value="ECO:0007669"/>
    <property type="project" value="UniProtKB-KW"/>
</dbReference>
<keyword evidence="2" id="KW-0255">Endonuclease</keyword>
<dbReference type="AlphaFoldDB" id="A0AAU7QGE6"/>
<dbReference type="Pfam" id="PF04313">
    <property type="entry name" value="HSDR_N"/>
    <property type="match status" value="1"/>
</dbReference>